<dbReference type="Proteomes" id="UP001056978">
    <property type="component" value="Chromosome 14"/>
</dbReference>
<sequence length="762" mass="85518">MKIKFLIFPLVALLVQNSFARCNDVAEFTKLFDNDLISNYEKLFKVIKCQYCKANKKEFKDEKCKQIKEECKQLLKEGKYPQMVKNLMYGIKVDDSQDLFGHDTEELKKLINFLELHKKEIDNVKGMIDHIKDNKSLLQLNAGNNSTVHTLNAKMKNLKNNVDYIEKSQDFINKHLNAGSDDIDNEDLQNMFNIKETGETDNGYKGLYKLSNSANTLDLNEDDNIHNIELGDIGIKDFVKNNMKDIFKNGDGLLDIVKSTLIQDGGNIGGDLVNLIEKGKEIGEKILHIEGVIKGKSKTQTGHDAIEQLDHFKTELASYEYLLVNLKGVVLNKLKDILLKLLYKAYISYRKKKAKELGLEEAVEVTHDAYVNELKKGIIELGMKIFFHKVKHLLSIVKKKIFYKKNSKASTSGKEQEQVDMHNTVKTPKLRGTAPDEEVALMSSIDNMIEEIDFYENEMYHNQYVDTANQENANVQGMDEDEQTQDEQMVDEQAANPVVDGTPTDNTPTDNTPTDNTPADNTPTDNTPTDNTPADNTPTDNTPAGGVEQEVEAPNNNQNEETNALNYNFVETLDKLAEEGAVQDAINQIVHDSIAVEAAKIEEVVDNVIEEVSKMEDNLPGNENEADELSQVQTPHSETAVPNHAVGEVTQELAAHNEAAEVVQPSTPYNQVGEVTQTQAVVPQNNADEVVQAVVPHNNEVGEAVQTAVPHNEVVEVHDLTTIIVQFYMFVFFNNFVIFKGAIDEGPKLEIINDIFIHSVHK</sequence>
<gene>
    <name evidence="1" type="ORF">MKS88_005678</name>
</gene>
<organism evidence="1 2">
    <name type="scientific">Plasmodium brasilianum</name>
    <dbReference type="NCBI Taxonomy" id="5824"/>
    <lineage>
        <taxon>Eukaryota</taxon>
        <taxon>Sar</taxon>
        <taxon>Alveolata</taxon>
        <taxon>Apicomplexa</taxon>
        <taxon>Aconoidasida</taxon>
        <taxon>Haemosporida</taxon>
        <taxon>Plasmodiidae</taxon>
        <taxon>Plasmodium</taxon>
        <taxon>Plasmodium (Plasmodium)</taxon>
    </lineage>
</organism>
<comment type="caution">
    <text evidence="1">The sequence shown here is derived from an EMBL/GenBank/DDBJ whole genome shotgun (WGS) entry which is preliminary data.</text>
</comment>
<name>A0ACB9Y472_PLABR</name>
<keyword evidence="2" id="KW-1185">Reference proteome</keyword>
<protein>
    <submittedName>
        <fullName evidence="1">Merozoite surface protein 9</fullName>
    </submittedName>
</protein>
<keyword evidence="1" id="KW-0477">Merozoite</keyword>
<evidence type="ECO:0000313" key="1">
    <source>
        <dbReference type="EMBL" id="KAI4834997.1"/>
    </source>
</evidence>
<dbReference type="EMBL" id="CM043782">
    <property type="protein sequence ID" value="KAI4834997.1"/>
    <property type="molecule type" value="Genomic_DNA"/>
</dbReference>
<evidence type="ECO:0000313" key="2">
    <source>
        <dbReference type="Proteomes" id="UP001056978"/>
    </source>
</evidence>
<proteinExistence type="predicted"/>
<reference evidence="1" key="1">
    <citation type="submission" date="2022-06" db="EMBL/GenBank/DDBJ databases">
        <title>The First Complete Genome of the Simian Malaria Parasite Plasmodium brasilianum.</title>
        <authorList>
            <person name="Bajic M."/>
            <person name="Ravishankar S."/>
        </authorList>
    </citation>
    <scope>NUCLEOTIDE SEQUENCE</scope>
    <source>
        <strain evidence="1">Bolivian I</strain>
    </source>
</reference>
<accession>A0ACB9Y472</accession>